<evidence type="ECO:0008006" key="4">
    <source>
        <dbReference type="Google" id="ProtNLM"/>
    </source>
</evidence>
<dbReference type="InterPro" id="IPR039987">
    <property type="entry name" value="PGRL1"/>
</dbReference>
<accession>A0A2Z6LYD9</accession>
<dbReference type="OrthoDB" id="567232at2759"/>
<keyword evidence="1" id="KW-0472">Membrane</keyword>
<gene>
    <name evidence="2" type="ORF">TSUD_110380</name>
</gene>
<dbReference type="GO" id="GO:0009535">
    <property type="term" value="C:chloroplast thylakoid membrane"/>
    <property type="evidence" value="ECO:0007669"/>
    <property type="project" value="InterPro"/>
</dbReference>
<sequence>MLPSTSGTTTTTTTTALGGWTVLQLSKIRSNRSVSSSFSLRISATCDDRPHGPSCIYVGPLQTATQETLEALYSQARDAYYRGEPLIVDDMFDRVELKLKWYGSKSVVKYPRCSIRRQSTYADAEEDLSMVFTLASTWALFFALGSSACVGPMFYSIDLAYQNAMNLGLSYGSHASELKPLFVVNTIIFIALGFIIGYPVASASVEVLQGLWRNDLAALKGSCPNCGEEVFAFVKTDKANNSPHRAKCHVCECLLEFRTEVEQSTSRFGRQWVYGRIYLVRKSRRQRELQLARFFLARKEFIFHMSNTGRILKCNFGDE</sequence>
<evidence type="ECO:0000313" key="2">
    <source>
        <dbReference type="EMBL" id="GAU17321.1"/>
    </source>
</evidence>
<dbReference type="AlphaFoldDB" id="A0A2Z6LYD9"/>
<dbReference type="GO" id="GO:0016730">
    <property type="term" value="F:oxidoreductase activity, acting on iron-sulfur proteins as donors"/>
    <property type="evidence" value="ECO:0007669"/>
    <property type="project" value="InterPro"/>
</dbReference>
<keyword evidence="3" id="KW-1185">Reference proteome</keyword>
<evidence type="ECO:0000313" key="3">
    <source>
        <dbReference type="Proteomes" id="UP000242715"/>
    </source>
</evidence>
<proteinExistence type="predicted"/>
<organism evidence="2 3">
    <name type="scientific">Trifolium subterraneum</name>
    <name type="common">Subterranean clover</name>
    <dbReference type="NCBI Taxonomy" id="3900"/>
    <lineage>
        <taxon>Eukaryota</taxon>
        <taxon>Viridiplantae</taxon>
        <taxon>Streptophyta</taxon>
        <taxon>Embryophyta</taxon>
        <taxon>Tracheophyta</taxon>
        <taxon>Spermatophyta</taxon>
        <taxon>Magnoliopsida</taxon>
        <taxon>eudicotyledons</taxon>
        <taxon>Gunneridae</taxon>
        <taxon>Pentapetalae</taxon>
        <taxon>rosids</taxon>
        <taxon>fabids</taxon>
        <taxon>Fabales</taxon>
        <taxon>Fabaceae</taxon>
        <taxon>Papilionoideae</taxon>
        <taxon>50 kb inversion clade</taxon>
        <taxon>NPAAA clade</taxon>
        <taxon>Hologalegina</taxon>
        <taxon>IRL clade</taxon>
        <taxon>Trifolieae</taxon>
        <taxon>Trifolium</taxon>
    </lineage>
</organism>
<dbReference type="PANTHER" id="PTHR31032:SF2">
    <property type="entry name" value="PGR5-LIKE A PROTEIN"/>
    <property type="match status" value="1"/>
</dbReference>
<dbReference type="GO" id="GO:0009773">
    <property type="term" value="P:photosynthetic electron transport in photosystem I"/>
    <property type="evidence" value="ECO:0007669"/>
    <property type="project" value="InterPro"/>
</dbReference>
<dbReference type="PANTHER" id="PTHR31032">
    <property type="entry name" value="PGR5-LIKE PROTEIN 1B, CHLOROPLASTIC"/>
    <property type="match status" value="1"/>
</dbReference>
<dbReference type="Proteomes" id="UP000242715">
    <property type="component" value="Unassembled WGS sequence"/>
</dbReference>
<feature type="transmembrane region" description="Helical" evidence="1">
    <location>
        <begin position="181"/>
        <end position="201"/>
    </location>
</feature>
<keyword evidence="1" id="KW-1133">Transmembrane helix</keyword>
<feature type="transmembrane region" description="Helical" evidence="1">
    <location>
        <begin position="138"/>
        <end position="161"/>
    </location>
</feature>
<reference evidence="3" key="1">
    <citation type="journal article" date="2017" name="Front. Plant Sci.">
        <title>Climate Clever Clovers: New Paradigm to Reduce the Environmental Footprint of Ruminants by Breeding Low Methanogenic Forages Utilizing Haplotype Variation.</title>
        <authorList>
            <person name="Kaur P."/>
            <person name="Appels R."/>
            <person name="Bayer P.E."/>
            <person name="Keeble-Gagnere G."/>
            <person name="Wang J."/>
            <person name="Hirakawa H."/>
            <person name="Shirasawa K."/>
            <person name="Vercoe P."/>
            <person name="Stefanova K."/>
            <person name="Durmic Z."/>
            <person name="Nichols P."/>
            <person name="Revell C."/>
            <person name="Isobe S.N."/>
            <person name="Edwards D."/>
            <person name="Erskine W."/>
        </authorList>
    </citation>
    <scope>NUCLEOTIDE SEQUENCE [LARGE SCALE GENOMIC DNA]</scope>
    <source>
        <strain evidence="3">cv. Daliak</strain>
    </source>
</reference>
<dbReference type="EMBL" id="DF973169">
    <property type="protein sequence ID" value="GAU17321.1"/>
    <property type="molecule type" value="Genomic_DNA"/>
</dbReference>
<keyword evidence="1" id="KW-0812">Transmembrane</keyword>
<protein>
    <recommendedName>
        <fullName evidence="4">PGR5-like protein 1B</fullName>
    </recommendedName>
</protein>
<name>A0A2Z6LYD9_TRISU</name>
<evidence type="ECO:0000256" key="1">
    <source>
        <dbReference type="SAM" id="Phobius"/>
    </source>
</evidence>